<dbReference type="PANTHER" id="PTHR10582">
    <property type="entry name" value="TRANSIENT RECEPTOR POTENTIAL ION CHANNEL PROTEIN"/>
    <property type="match status" value="1"/>
</dbReference>
<evidence type="ECO:0000313" key="4">
    <source>
        <dbReference type="Proteomes" id="UP000549394"/>
    </source>
</evidence>
<keyword evidence="2" id="KW-0472">Membrane</keyword>
<protein>
    <submittedName>
        <fullName evidence="3">Uncharacterized protein</fullName>
    </submittedName>
</protein>
<evidence type="ECO:0000313" key="3">
    <source>
        <dbReference type="EMBL" id="CAD5123220.1"/>
    </source>
</evidence>
<dbReference type="AlphaFoldDB" id="A0A7I8W4U9"/>
<feature type="transmembrane region" description="Helical" evidence="2">
    <location>
        <begin position="323"/>
        <end position="350"/>
    </location>
</feature>
<comment type="caution">
    <text evidence="3">The sequence shown here is derived from an EMBL/GenBank/DDBJ whole genome shotgun (WGS) entry which is preliminary data.</text>
</comment>
<name>A0A7I8W4U9_9ANNE</name>
<evidence type="ECO:0000256" key="2">
    <source>
        <dbReference type="SAM" id="Phobius"/>
    </source>
</evidence>
<gene>
    <name evidence="3" type="ORF">DGYR_LOCUS10920</name>
</gene>
<dbReference type="EMBL" id="CAJFCJ010000019">
    <property type="protein sequence ID" value="CAD5123220.1"/>
    <property type="molecule type" value="Genomic_DNA"/>
</dbReference>
<sequence>MEQVDKSAHHCSTLYHKSIQKFWTDCVLPFRTALAKGTLSSYELNHFLHKLPINCVTTLINGTKKPSQDLFTVTGEDDGINRSNFMEWLRLSNFGYSAKESFPFNHTVTYACWYGDENILDALITNGNLNPFVPDKSGNNVIHDLVRISKFKSENAIKYYKIIIKSLIKNVEKQEDGIDIVRSILECKNYDNITPIQLAINEFEPCILLEILNTEPYPKKTVQELGLYRVVWYDMTSVEEHETCDDNLSLILTISLSTVEDAKALLETEFLDKEPLRSYSNLKWKTYYWRILIWSFEFLTTGFLHLIHIILFITIGVHRIPSIFLIFLLLANMFVIFAEIISIGITVKVVKPIIIRNKARGLTMASSNGYSHLPTIASIMSSVGSLIVLFNRDFCYKSSLKDSYYVLHISIMALLVLNILYISQISPFGHLLITIMHMMKATASYFALMLGVIMAFGAGLAIMYKKPNCPGVVSHNATIAFPESLYYAFLLSTTALVPKDKFFSNSYSPIFTVFLYVSSVIVVYLTLANLLIAVMSRRVNKLFDKIMFIKAIARYNIISLFDETTKIYYKSLCYKQWGKEDARLSDIYKYFKLSEDRRHYYIEAIETVKTDQQIDDHSELGLGEL</sequence>
<evidence type="ECO:0000256" key="1">
    <source>
        <dbReference type="ARBA" id="ARBA00022737"/>
    </source>
</evidence>
<keyword evidence="4" id="KW-1185">Reference proteome</keyword>
<proteinExistence type="predicted"/>
<keyword evidence="2" id="KW-0812">Transmembrane</keyword>
<keyword evidence="2" id="KW-1133">Transmembrane helix</keyword>
<dbReference type="GO" id="GO:0005886">
    <property type="term" value="C:plasma membrane"/>
    <property type="evidence" value="ECO:0007669"/>
    <property type="project" value="TreeGrafter"/>
</dbReference>
<dbReference type="Gene3D" id="1.25.40.20">
    <property type="entry name" value="Ankyrin repeat-containing domain"/>
    <property type="match status" value="1"/>
</dbReference>
<feature type="transmembrane region" description="Helical" evidence="2">
    <location>
        <begin position="287"/>
        <end position="317"/>
    </location>
</feature>
<dbReference type="InterPro" id="IPR036770">
    <property type="entry name" value="Ankyrin_rpt-contain_sf"/>
</dbReference>
<accession>A0A7I8W4U9</accession>
<dbReference type="Proteomes" id="UP000549394">
    <property type="component" value="Unassembled WGS sequence"/>
</dbReference>
<keyword evidence="1" id="KW-0677">Repeat</keyword>
<organism evidence="3 4">
    <name type="scientific">Dimorphilus gyrociliatus</name>
    <dbReference type="NCBI Taxonomy" id="2664684"/>
    <lineage>
        <taxon>Eukaryota</taxon>
        <taxon>Metazoa</taxon>
        <taxon>Spiralia</taxon>
        <taxon>Lophotrochozoa</taxon>
        <taxon>Annelida</taxon>
        <taxon>Polychaeta</taxon>
        <taxon>Polychaeta incertae sedis</taxon>
        <taxon>Dinophilidae</taxon>
        <taxon>Dimorphilus</taxon>
    </lineage>
</organism>
<feature type="transmembrane region" description="Helical" evidence="2">
    <location>
        <begin position="443"/>
        <end position="464"/>
    </location>
</feature>
<feature type="transmembrane region" description="Helical" evidence="2">
    <location>
        <begin position="370"/>
        <end position="391"/>
    </location>
</feature>
<feature type="transmembrane region" description="Helical" evidence="2">
    <location>
        <begin position="403"/>
        <end position="422"/>
    </location>
</feature>
<dbReference type="PANTHER" id="PTHR10582:SF2">
    <property type="entry name" value="INACTIVE"/>
    <property type="match status" value="1"/>
</dbReference>
<dbReference type="GO" id="GO:0098703">
    <property type="term" value="P:calcium ion import across plasma membrane"/>
    <property type="evidence" value="ECO:0007669"/>
    <property type="project" value="TreeGrafter"/>
</dbReference>
<feature type="transmembrane region" description="Helical" evidence="2">
    <location>
        <begin position="513"/>
        <end position="535"/>
    </location>
</feature>
<reference evidence="3 4" key="1">
    <citation type="submission" date="2020-08" db="EMBL/GenBank/DDBJ databases">
        <authorList>
            <person name="Hejnol A."/>
        </authorList>
    </citation>
    <scope>NUCLEOTIDE SEQUENCE [LARGE SCALE GENOMIC DNA]</scope>
</reference>
<dbReference type="InterPro" id="IPR024862">
    <property type="entry name" value="TRPV"/>
</dbReference>
<dbReference type="GO" id="GO:0005216">
    <property type="term" value="F:monoatomic ion channel activity"/>
    <property type="evidence" value="ECO:0007669"/>
    <property type="project" value="InterPro"/>
</dbReference>